<gene>
    <name evidence="9" type="ORF">PDUR_13950</name>
</gene>
<feature type="transmembrane region" description="Helical" evidence="8">
    <location>
        <begin position="164"/>
        <end position="184"/>
    </location>
</feature>
<organism evidence="9 10">
    <name type="scientific">Paenibacillus durus</name>
    <name type="common">Paenibacillus azotofixans</name>
    <dbReference type="NCBI Taxonomy" id="44251"/>
    <lineage>
        <taxon>Bacteria</taxon>
        <taxon>Bacillati</taxon>
        <taxon>Bacillota</taxon>
        <taxon>Bacilli</taxon>
        <taxon>Bacillales</taxon>
        <taxon>Paenibacillaceae</taxon>
        <taxon>Paenibacillus</taxon>
    </lineage>
</organism>
<keyword evidence="3 8" id="KW-0813">Transport</keyword>
<keyword evidence="5 8" id="KW-0812">Transmembrane</keyword>
<evidence type="ECO:0000256" key="5">
    <source>
        <dbReference type="ARBA" id="ARBA00022692"/>
    </source>
</evidence>
<sequence length="262" mass="29129">MSTISLILLVFVLGLRHGLDADHLAFIDGQTRYNWRMGSPIARFVGTLFSFGHGAVVAGMATILGMFTQNFRFPEYFDTFATWVSIISLFIIGTINIINLMRSKFKNEEFQLKGIKGKFISNVARGTTNPFLIILVGGIFALAAETISQTSVWALAAAGNSFTYMPLILGLIFMLGMMITDTIDSLITFRMMNQSSSLGQSASRIIGWVIVALAYGVSFYQAFTYFNPWAELDFEIVGIIIFLFLLLCFVLVNVRAKSKTVR</sequence>
<dbReference type="PANTHER" id="PTHR31611">
    <property type="entry name" value="HIGH-AFFINITY NICKEL TRANSPORT PROTEIN NIC1"/>
    <property type="match status" value="1"/>
</dbReference>
<evidence type="ECO:0000256" key="3">
    <source>
        <dbReference type="ARBA" id="ARBA00022448"/>
    </source>
</evidence>
<proteinExistence type="inferred from homology"/>
<feature type="transmembrane region" description="Helical" evidence="8">
    <location>
        <begin position="205"/>
        <end position="224"/>
    </location>
</feature>
<dbReference type="GO" id="GO:0015099">
    <property type="term" value="F:nickel cation transmembrane transporter activity"/>
    <property type="evidence" value="ECO:0007669"/>
    <property type="project" value="UniProtKB-UniRule"/>
</dbReference>
<dbReference type="AlphaFoldDB" id="A0A089IVC2"/>
<dbReference type="PANTHER" id="PTHR31611:SF0">
    <property type="entry name" value="HIGH-AFFINITY NICKEL TRANSPORT PROTEIN NIC1"/>
    <property type="match status" value="1"/>
</dbReference>
<keyword evidence="6 8" id="KW-1133">Transmembrane helix</keyword>
<feature type="transmembrane region" description="Helical" evidence="8">
    <location>
        <begin position="236"/>
        <end position="254"/>
    </location>
</feature>
<keyword evidence="7 8" id="KW-0472">Membrane</keyword>
<comment type="subcellular location">
    <subcellularLocation>
        <location evidence="8">Cell membrane</location>
        <topology evidence="8">Multi-pass membrane protein</topology>
    </subcellularLocation>
    <subcellularLocation>
        <location evidence="1">Endomembrane system</location>
        <topology evidence="1">Multi-pass membrane protein</topology>
    </subcellularLocation>
</comment>
<comment type="similarity">
    <text evidence="2 8">Belongs to the NiCoT transporter (TC 2.A.52) family.</text>
</comment>
<dbReference type="OrthoDB" id="9776706at2"/>
<dbReference type="KEGG" id="pdu:PDUR_13950"/>
<evidence type="ECO:0000256" key="2">
    <source>
        <dbReference type="ARBA" id="ARBA00010892"/>
    </source>
</evidence>
<evidence type="ECO:0000313" key="9">
    <source>
        <dbReference type="EMBL" id="AIQ12894.1"/>
    </source>
</evidence>
<dbReference type="InterPro" id="IPR004688">
    <property type="entry name" value="Ni/Co_transpt"/>
</dbReference>
<evidence type="ECO:0000313" key="10">
    <source>
        <dbReference type="Proteomes" id="UP000029409"/>
    </source>
</evidence>
<dbReference type="RefSeq" id="WP_042206711.1">
    <property type="nucleotide sequence ID" value="NZ_CP009288.1"/>
</dbReference>
<feature type="transmembrane region" description="Helical" evidence="8">
    <location>
        <begin position="122"/>
        <end position="144"/>
    </location>
</feature>
<dbReference type="Pfam" id="PF03824">
    <property type="entry name" value="NicO"/>
    <property type="match status" value="1"/>
</dbReference>
<protein>
    <recommendedName>
        <fullName evidence="8">Nickel/cobalt efflux system</fullName>
    </recommendedName>
</protein>
<dbReference type="Proteomes" id="UP000029409">
    <property type="component" value="Chromosome"/>
</dbReference>
<feature type="transmembrane region" description="Helical" evidence="8">
    <location>
        <begin position="80"/>
        <end position="101"/>
    </location>
</feature>
<dbReference type="STRING" id="44251.PDUR_13950"/>
<keyword evidence="4" id="KW-0533">Nickel</keyword>
<evidence type="ECO:0000256" key="1">
    <source>
        <dbReference type="ARBA" id="ARBA00004127"/>
    </source>
</evidence>
<dbReference type="GO" id="GO:0012505">
    <property type="term" value="C:endomembrane system"/>
    <property type="evidence" value="ECO:0007669"/>
    <property type="project" value="UniProtKB-SubCell"/>
</dbReference>
<dbReference type="GO" id="GO:0005886">
    <property type="term" value="C:plasma membrane"/>
    <property type="evidence" value="ECO:0007669"/>
    <property type="project" value="UniProtKB-SubCell"/>
</dbReference>
<keyword evidence="10" id="KW-1185">Reference proteome</keyword>
<evidence type="ECO:0000256" key="4">
    <source>
        <dbReference type="ARBA" id="ARBA00022596"/>
    </source>
</evidence>
<evidence type="ECO:0000256" key="8">
    <source>
        <dbReference type="RuleBase" id="RU362101"/>
    </source>
</evidence>
<accession>A0A089IVC2</accession>
<reference evidence="9 10" key="1">
    <citation type="submission" date="2014-08" db="EMBL/GenBank/DDBJ databases">
        <title>Comparative genomics of the Paenibacillus odorifer group.</title>
        <authorList>
            <person name="den Bakker H.C."/>
            <person name="Tsai Y.-C."/>
            <person name="Martin N."/>
            <person name="Korlach J."/>
            <person name="Wiedmann M."/>
        </authorList>
    </citation>
    <scope>NUCLEOTIDE SEQUENCE [LARGE SCALE GENOMIC DNA]</scope>
    <source>
        <strain evidence="9 10">DSM 1735</strain>
    </source>
</reference>
<dbReference type="EMBL" id="CP009288">
    <property type="protein sequence ID" value="AIQ12894.1"/>
    <property type="molecule type" value="Genomic_DNA"/>
</dbReference>
<evidence type="ECO:0000256" key="6">
    <source>
        <dbReference type="ARBA" id="ARBA00022989"/>
    </source>
</evidence>
<evidence type="ECO:0000256" key="7">
    <source>
        <dbReference type="ARBA" id="ARBA00023136"/>
    </source>
</evidence>
<name>A0A089IVC2_PAEDU</name>
<dbReference type="eggNOG" id="COG3376">
    <property type="taxonomic scope" value="Bacteria"/>
</dbReference>
<dbReference type="InterPro" id="IPR011541">
    <property type="entry name" value="Ni/Co_transpt_high_affinity"/>
</dbReference>